<accession>A0A1H3B6D0</accession>
<evidence type="ECO:0000313" key="2">
    <source>
        <dbReference type="Proteomes" id="UP000182379"/>
    </source>
</evidence>
<dbReference type="InterPro" id="IPR046929">
    <property type="entry name" value="HTH_Tnp"/>
</dbReference>
<evidence type="ECO:0000313" key="1">
    <source>
        <dbReference type="EMBL" id="SDX37218.1"/>
    </source>
</evidence>
<gene>
    <name evidence="1" type="ORF">SAMN05216495_1301</name>
</gene>
<feature type="non-terminal residue" evidence="1">
    <location>
        <position position="48"/>
    </location>
</feature>
<reference evidence="1 2" key="1">
    <citation type="submission" date="2016-10" db="EMBL/GenBank/DDBJ databases">
        <authorList>
            <person name="Varghese N."/>
            <person name="Submissions S."/>
        </authorList>
    </citation>
    <scope>NUCLEOTIDE SEQUENCE [LARGE SCALE GENOMIC DNA]</scope>
    <source>
        <strain evidence="1 2">WCC6</strain>
    </source>
</reference>
<proteinExistence type="predicted"/>
<protein>
    <submittedName>
        <fullName evidence="1">Uncharacterized protein</fullName>
    </submittedName>
</protein>
<organism evidence="1 2">
    <name type="scientific">Acidaminococcus fermentans</name>
    <dbReference type="NCBI Taxonomy" id="905"/>
    <lineage>
        <taxon>Bacteria</taxon>
        <taxon>Bacillati</taxon>
        <taxon>Bacillota</taxon>
        <taxon>Negativicutes</taxon>
        <taxon>Acidaminococcales</taxon>
        <taxon>Acidaminococcaceae</taxon>
        <taxon>Acidaminococcus</taxon>
    </lineage>
</organism>
<dbReference type="Proteomes" id="UP000182379">
    <property type="component" value="Unassembled WGS sequence"/>
</dbReference>
<sequence length="48" mass="5771">MSRKLFTEEQIAALRQNPYVYSVSRSTLVLRKSFKEIFYTEYMEGVYP</sequence>
<dbReference type="Pfam" id="PF20310">
    <property type="entry name" value="HTH_Tnp_2"/>
    <property type="match status" value="1"/>
</dbReference>
<name>A0A1H3B6D0_ACIFE</name>
<comment type="caution">
    <text evidence="1">The sequence shown here is derived from an EMBL/GenBank/DDBJ whole genome shotgun (WGS) entry which is preliminary data.</text>
</comment>
<dbReference type="EMBL" id="FNOP01000030">
    <property type="protein sequence ID" value="SDX37218.1"/>
    <property type="molecule type" value="Genomic_DNA"/>
</dbReference>
<dbReference type="AlphaFoldDB" id="A0A1H3B6D0"/>